<feature type="compositionally biased region" description="Polar residues" evidence="1">
    <location>
        <begin position="20"/>
        <end position="31"/>
    </location>
</feature>
<accession>A0A151XYG8</accession>
<comment type="caution">
    <text evidence="2">The sequence shown here is derived from an EMBL/GenBank/DDBJ whole genome shotgun (WGS) entry which is preliminary data.</text>
</comment>
<dbReference type="RefSeq" id="WP_067671473.1">
    <property type="nucleotide sequence ID" value="NZ_CBCSIK010000011.1"/>
</dbReference>
<dbReference type="AlphaFoldDB" id="A0A151XYG8"/>
<gene>
    <name evidence="2" type="ORF">AZH43_17360</name>
</gene>
<sequence length="64" mass="7285">MVQLIKKGGLRERANRSRSYKGSENTETTLKPNRYRADEKKEETAAPSSHLNQSEFEVSDTDQA</sequence>
<dbReference type="OrthoDB" id="6712402at2"/>
<feature type="compositionally biased region" description="Polar residues" evidence="1">
    <location>
        <begin position="46"/>
        <end position="56"/>
    </location>
</feature>
<dbReference type="EMBL" id="LUAW01000044">
    <property type="protein sequence ID" value="KYQ70827.1"/>
    <property type="molecule type" value="Genomic_DNA"/>
</dbReference>
<evidence type="ECO:0000313" key="2">
    <source>
        <dbReference type="EMBL" id="KYQ70827.1"/>
    </source>
</evidence>
<evidence type="ECO:0000313" key="3">
    <source>
        <dbReference type="Proteomes" id="UP000076276"/>
    </source>
</evidence>
<feature type="region of interest" description="Disordered" evidence="1">
    <location>
        <begin position="1"/>
        <end position="64"/>
    </location>
</feature>
<reference evidence="2 3" key="1">
    <citation type="submission" date="2016-03" db="EMBL/GenBank/DDBJ databases">
        <title>Acinetobacter genomospecies 28 strain ANC 4149.</title>
        <authorList>
            <person name="Radolfova-Krizova L."/>
            <person name="Nemec A."/>
        </authorList>
    </citation>
    <scope>NUCLEOTIDE SEQUENCE [LARGE SCALE GENOMIC DNA]</scope>
    <source>
        <strain evidence="2 3">ANC 4149</strain>
    </source>
</reference>
<name>A0A151XYG8_9GAMM</name>
<dbReference type="Proteomes" id="UP000076276">
    <property type="component" value="Unassembled WGS sequence"/>
</dbReference>
<proteinExistence type="predicted"/>
<evidence type="ECO:0000256" key="1">
    <source>
        <dbReference type="SAM" id="MobiDB-lite"/>
    </source>
</evidence>
<keyword evidence="3" id="KW-1185">Reference proteome</keyword>
<feature type="compositionally biased region" description="Basic and acidic residues" evidence="1">
    <location>
        <begin position="35"/>
        <end position="44"/>
    </location>
</feature>
<organism evidence="2 3">
    <name type="scientific">Acinetobacter pragensis</name>
    <dbReference type="NCBI Taxonomy" id="1806892"/>
    <lineage>
        <taxon>Bacteria</taxon>
        <taxon>Pseudomonadati</taxon>
        <taxon>Pseudomonadota</taxon>
        <taxon>Gammaproteobacteria</taxon>
        <taxon>Moraxellales</taxon>
        <taxon>Moraxellaceae</taxon>
        <taxon>Acinetobacter</taxon>
    </lineage>
</organism>
<protein>
    <submittedName>
        <fullName evidence="2">Uncharacterized protein</fullName>
    </submittedName>
</protein>